<accession>A0ACC2X3L6</accession>
<proteinExistence type="predicted"/>
<evidence type="ECO:0000313" key="1">
    <source>
        <dbReference type="EMBL" id="KAJ9118378.1"/>
    </source>
</evidence>
<name>A0ACC2X3L6_9TREE</name>
<dbReference type="Proteomes" id="UP001234202">
    <property type="component" value="Unassembled WGS sequence"/>
</dbReference>
<keyword evidence="2" id="KW-1185">Reference proteome</keyword>
<dbReference type="EMBL" id="JASBWV010000029">
    <property type="protein sequence ID" value="KAJ9118378.1"/>
    <property type="molecule type" value="Genomic_DNA"/>
</dbReference>
<reference evidence="1" key="1">
    <citation type="submission" date="2023-04" db="EMBL/GenBank/DDBJ databases">
        <title>Draft Genome sequencing of Naganishia species isolated from polar environments using Oxford Nanopore Technology.</title>
        <authorList>
            <person name="Leo P."/>
            <person name="Venkateswaran K."/>
        </authorList>
    </citation>
    <scope>NUCLEOTIDE SEQUENCE</scope>
    <source>
        <strain evidence="1">DBVPG 5303</strain>
    </source>
</reference>
<protein>
    <submittedName>
        <fullName evidence="1">Uncharacterized protein</fullName>
    </submittedName>
</protein>
<sequence length="744" mass="81157">MTQGSSMDQGVGKKSFCGEVMQQGAPMSRTPSLRPEDAGKQGYPSISPTGQVPYQQNVALVEGQDAHRPSLTPIQHTQHGWNSDNGMPSNQHSSRSSMEMMRSNSSSAGQIRHRPAPLNLQTGSHILKSSQSNEHLKIEGSPFDPNFRSASAMSSSPYGQAYQQHQAHRLHSAPSMSSPTIQTTQSGFYGVTQVSPYAYQVQQTQQSQQQQHQQQQQLQQQAPLSSHQHAPQSTSGVSYTFSTQLPSLQQYVQPYNGRPVTSVPYGMQHSSYGQPGQPLQMPPLNHMAHSAPSSIPQQSSATATAYHEFQQHQQQRPNLLHTFSSMPSGGSSSDRPEYTGFSRRDALTRHWLVKKCVGFDLNPNNPEYTPPTGANRKNAAAIPRHYQNLSKKALQAKQERQQLQQDQGGGTHPRDGSKDSDSGSDRSKSESDKEDEPIDAKMQPNQSGGPYANLPSLPALSPPTPLMSTAPQYPNQGGQNMARSASHSMILVTPDESSIHIPAPKLSQKSNSSPFLTTHSQSVYSHLIPEKSIQSNGQHGNYDGNSQSRQMVPQYSVPPDAVDPGNAATPNSGVNPGQFVWQQQNGTYAPNSIATSLPVATADRPTSQSQLAISEDSMKSTEGLVSQNNPYVEVSAASPAGLFPLPKPTRNSKDYFDGIAISDKSAHQAMDVGNATPSSTVSFDPTLPSDNQDAIQRPVFTMPFGKSKADHPMPENTPTETSQMTGQWQRWQAHFVWLWLLFLR</sequence>
<organism evidence="1 2">
    <name type="scientific">Naganishia onofrii</name>
    <dbReference type="NCBI Taxonomy" id="1851511"/>
    <lineage>
        <taxon>Eukaryota</taxon>
        <taxon>Fungi</taxon>
        <taxon>Dikarya</taxon>
        <taxon>Basidiomycota</taxon>
        <taxon>Agaricomycotina</taxon>
        <taxon>Tremellomycetes</taxon>
        <taxon>Filobasidiales</taxon>
        <taxon>Filobasidiaceae</taxon>
        <taxon>Naganishia</taxon>
    </lineage>
</organism>
<comment type="caution">
    <text evidence="1">The sequence shown here is derived from an EMBL/GenBank/DDBJ whole genome shotgun (WGS) entry which is preliminary data.</text>
</comment>
<evidence type="ECO:0000313" key="2">
    <source>
        <dbReference type="Proteomes" id="UP001234202"/>
    </source>
</evidence>
<gene>
    <name evidence="1" type="ORF">QFC24_006207</name>
</gene>